<feature type="region of interest" description="Disordered" evidence="1">
    <location>
        <begin position="92"/>
        <end position="169"/>
    </location>
</feature>
<dbReference type="EMBL" id="JACIBS010000001">
    <property type="protein sequence ID" value="MBB3663073.1"/>
    <property type="molecule type" value="Genomic_DNA"/>
</dbReference>
<keyword evidence="3" id="KW-1185">Reference proteome</keyword>
<gene>
    <name evidence="2" type="ORF">FB384_001977</name>
</gene>
<evidence type="ECO:0000313" key="3">
    <source>
        <dbReference type="Proteomes" id="UP000564573"/>
    </source>
</evidence>
<sequence>MRRAAVRRAAGSPACADAADPADHLYEAHGLGRAEEQLRRRRTPRCCALRRCRALRLRCAVWLRCETWRSGRPWQHGRLRAHCARRRRASHLRYRRSDRRRARTRRPRTRSAVRAPEPDAAVPVPVPPNEVSPDGVTTRAAVPPDAVPPDGATRAVAAQGGDRGGARPHRRQACLEEGRWDAVRHRGAVRCGDEAARAAAPACAAAHGPARRSPCARAQDRPPPAARELRAFQALQTLRVFRAPGAHRDPGHL</sequence>
<feature type="compositionally biased region" description="Low complexity" evidence="1">
    <location>
        <begin position="112"/>
        <end position="123"/>
    </location>
</feature>
<organism evidence="2 3">
    <name type="scientific">Prauserella sediminis</name>
    <dbReference type="NCBI Taxonomy" id="577680"/>
    <lineage>
        <taxon>Bacteria</taxon>
        <taxon>Bacillati</taxon>
        <taxon>Actinomycetota</taxon>
        <taxon>Actinomycetes</taxon>
        <taxon>Pseudonocardiales</taxon>
        <taxon>Pseudonocardiaceae</taxon>
        <taxon>Prauserella</taxon>
        <taxon>Prauserella salsuginis group</taxon>
    </lineage>
</organism>
<feature type="region of interest" description="Disordered" evidence="1">
    <location>
        <begin position="206"/>
        <end position="225"/>
    </location>
</feature>
<feature type="compositionally biased region" description="Basic residues" evidence="1">
    <location>
        <begin position="92"/>
        <end position="111"/>
    </location>
</feature>
<feature type="compositionally biased region" description="Low complexity" evidence="1">
    <location>
        <begin position="206"/>
        <end position="217"/>
    </location>
</feature>
<evidence type="ECO:0000256" key="1">
    <source>
        <dbReference type="SAM" id="MobiDB-lite"/>
    </source>
</evidence>
<accession>A0A839XR17</accession>
<name>A0A839XR17_9PSEU</name>
<protein>
    <submittedName>
        <fullName evidence="2">Uncharacterized protein</fullName>
    </submittedName>
</protein>
<reference evidence="2 3" key="1">
    <citation type="submission" date="2020-08" db="EMBL/GenBank/DDBJ databases">
        <title>Sequencing the genomes of 1000 actinobacteria strains.</title>
        <authorList>
            <person name="Klenk H.-P."/>
        </authorList>
    </citation>
    <scope>NUCLEOTIDE SEQUENCE [LARGE SCALE GENOMIC DNA]</scope>
    <source>
        <strain evidence="2 3">DSM 45267</strain>
    </source>
</reference>
<comment type="caution">
    <text evidence="2">The sequence shown here is derived from an EMBL/GenBank/DDBJ whole genome shotgun (WGS) entry which is preliminary data.</text>
</comment>
<dbReference type="Proteomes" id="UP000564573">
    <property type="component" value="Unassembled WGS sequence"/>
</dbReference>
<feature type="compositionally biased region" description="Low complexity" evidence="1">
    <location>
        <begin position="140"/>
        <end position="152"/>
    </location>
</feature>
<proteinExistence type="predicted"/>
<evidence type="ECO:0000313" key="2">
    <source>
        <dbReference type="EMBL" id="MBB3663073.1"/>
    </source>
</evidence>
<dbReference type="AlphaFoldDB" id="A0A839XR17"/>